<protein>
    <submittedName>
        <fullName evidence="2">Uncharacterized protein</fullName>
    </submittedName>
</protein>
<evidence type="ECO:0000256" key="1">
    <source>
        <dbReference type="SAM" id="MobiDB-lite"/>
    </source>
</evidence>
<reference evidence="2" key="1">
    <citation type="submission" date="2018-05" db="EMBL/GenBank/DDBJ databases">
        <authorList>
            <person name="Lanie J.A."/>
            <person name="Ng W.-L."/>
            <person name="Kazmierczak K.M."/>
            <person name="Andrzejewski T.M."/>
            <person name="Davidsen T.M."/>
            <person name="Wayne K.J."/>
            <person name="Tettelin H."/>
            <person name="Glass J.I."/>
            <person name="Rusch D."/>
            <person name="Podicherti R."/>
            <person name="Tsui H.-C.T."/>
            <person name="Winkler M.E."/>
        </authorList>
    </citation>
    <scope>NUCLEOTIDE SEQUENCE</scope>
</reference>
<dbReference type="AlphaFoldDB" id="A0A382FA09"/>
<sequence>MRKTVVALLAVFFVFSVTIASAGVSTIAAGKSSVCFNAGWNIVNLSEDKATTVHINVGPIGYSWNKNFDRTLAPGGFLTHALQPKSTFKNKGPGPIQLNCQKQDSQANHDWKMDPGSQTTYQVNYHMDHVRPGTYIEPGMGQPEGTERGLFSQRGAASGGTVNESNR</sequence>
<dbReference type="EMBL" id="UINC01048523">
    <property type="protein sequence ID" value="SVB59154.1"/>
    <property type="molecule type" value="Genomic_DNA"/>
</dbReference>
<organism evidence="2">
    <name type="scientific">marine metagenome</name>
    <dbReference type="NCBI Taxonomy" id="408172"/>
    <lineage>
        <taxon>unclassified sequences</taxon>
        <taxon>metagenomes</taxon>
        <taxon>ecological metagenomes</taxon>
    </lineage>
</organism>
<proteinExistence type="predicted"/>
<accession>A0A382FA09</accession>
<gene>
    <name evidence="2" type="ORF">METZ01_LOCUS212008</name>
</gene>
<feature type="region of interest" description="Disordered" evidence="1">
    <location>
        <begin position="139"/>
        <end position="167"/>
    </location>
</feature>
<name>A0A382FA09_9ZZZZ</name>
<evidence type="ECO:0000313" key="2">
    <source>
        <dbReference type="EMBL" id="SVB59154.1"/>
    </source>
</evidence>